<dbReference type="PROSITE" id="PS50045">
    <property type="entry name" value="SIGMA54_INTERACT_4"/>
    <property type="match status" value="1"/>
</dbReference>
<dbReference type="InterPro" id="IPR001789">
    <property type="entry name" value="Sig_transdc_resp-reg_receiver"/>
</dbReference>
<dbReference type="SUPFAM" id="SSF55785">
    <property type="entry name" value="PYP-like sensor domain (PAS domain)"/>
    <property type="match status" value="1"/>
</dbReference>
<feature type="domain" description="PAS" evidence="8">
    <location>
        <begin position="173"/>
        <end position="214"/>
    </location>
</feature>
<organism evidence="9 10">
    <name type="scientific">candidate division KSB3 bacterium</name>
    <dbReference type="NCBI Taxonomy" id="2044937"/>
    <lineage>
        <taxon>Bacteria</taxon>
        <taxon>candidate division KSB3</taxon>
    </lineage>
</organism>
<dbReference type="SMART" id="SM00448">
    <property type="entry name" value="REC"/>
    <property type="match status" value="1"/>
</dbReference>
<dbReference type="SMART" id="SM00382">
    <property type="entry name" value="AAA"/>
    <property type="match status" value="1"/>
</dbReference>
<dbReference type="Gene3D" id="1.10.8.60">
    <property type="match status" value="1"/>
</dbReference>
<evidence type="ECO:0000313" key="9">
    <source>
        <dbReference type="EMBL" id="PID59063.1"/>
    </source>
</evidence>
<evidence type="ECO:0008006" key="11">
    <source>
        <dbReference type="Google" id="ProtNLM"/>
    </source>
</evidence>
<keyword evidence="1" id="KW-0547">Nucleotide-binding</keyword>
<dbReference type="EMBL" id="PDPS01000020">
    <property type="protein sequence ID" value="PID59063.1"/>
    <property type="molecule type" value="Genomic_DNA"/>
</dbReference>
<dbReference type="Gene3D" id="3.30.450.20">
    <property type="entry name" value="PAS domain"/>
    <property type="match status" value="1"/>
</dbReference>
<dbReference type="InterPro" id="IPR002197">
    <property type="entry name" value="HTH_Fis"/>
</dbReference>
<dbReference type="CDD" id="cd19920">
    <property type="entry name" value="REC_PA4781-like"/>
    <property type="match status" value="1"/>
</dbReference>
<dbReference type="Pfam" id="PF02954">
    <property type="entry name" value="HTH_8"/>
    <property type="match status" value="1"/>
</dbReference>
<evidence type="ECO:0000259" key="7">
    <source>
        <dbReference type="PROSITE" id="PS50110"/>
    </source>
</evidence>
<dbReference type="AlphaFoldDB" id="A0A2G6EAE1"/>
<gene>
    <name evidence="9" type="ORF">CSB45_01255</name>
</gene>
<evidence type="ECO:0000313" key="10">
    <source>
        <dbReference type="Proteomes" id="UP000229740"/>
    </source>
</evidence>
<evidence type="ECO:0000256" key="5">
    <source>
        <dbReference type="PROSITE-ProRule" id="PRU00169"/>
    </source>
</evidence>
<dbReference type="SMART" id="SM00091">
    <property type="entry name" value="PAS"/>
    <property type="match status" value="1"/>
</dbReference>
<dbReference type="PROSITE" id="PS00688">
    <property type="entry name" value="SIGMA54_INTERACT_3"/>
    <property type="match status" value="1"/>
</dbReference>
<dbReference type="GO" id="GO:0000160">
    <property type="term" value="P:phosphorelay signal transduction system"/>
    <property type="evidence" value="ECO:0007669"/>
    <property type="project" value="UniProtKB-KW"/>
</dbReference>
<dbReference type="Pfam" id="PF00072">
    <property type="entry name" value="Response_reg"/>
    <property type="match status" value="1"/>
</dbReference>
<dbReference type="Gene3D" id="1.10.10.60">
    <property type="entry name" value="Homeodomain-like"/>
    <property type="match status" value="1"/>
</dbReference>
<dbReference type="PANTHER" id="PTHR32071">
    <property type="entry name" value="TRANSCRIPTIONAL REGULATORY PROTEIN"/>
    <property type="match status" value="1"/>
</dbReference>
<dbReference type="GO" id="GO:0005524">
    <property type="term" value="F:ATP binding"/>
    <property type="evidence" value="ECO:0007669"/>
    <property type="project" value="UniProtKB-KW"/>
</dbReference>
<dbReference type="InterPro" id="IPR025944">
    <property type="entry name" value="Sigma_54_int_dom_CS"/>
</dbReference>
<dbReference type="GO" id="GO:0043565">
    <property type="term" value="F:sequence-specific DNA binding"/>
    <property type="evidence" value="ECO:0007669"/>
    <property type="project" value="InterPro"/>
</dbReference>
<evidence type="ECO:0000259" key="8">
    <source>
        <dbReference type="PROSITE" id="PS50112"/>
    </source>
</evidence>
<dbReference type="CDD" id="cd00009">
    <property type="entry name" value="AAA"/>
    <property type="match status" value="1"/>
</dbReference>
<evidence type="ECO:0000256" key="1">
    <source>
        <dbReference type="ARBA" id="ARBA00022741"/>
    </source>
</evidence>
<dbReference type="InterPro" id="IPR003593">
    <property type="entry name" value="AAA+_ATPase"/>
</dbReference>
<keyword evidence="4" id="KW-0804">Transcription</keyword>
<dbReference type="PROSITE" id="PS50110">
    <property type="entry name" value="RESPONSE_REGULATORY"/>
    <property type="match status" value="1"/>
</dbReference>
<proteinExistence type="predicted"/>
<evidence type="ECO:0000259" key="6">
    <source>
        <dbReference type="PROSITE" id="PS50045"/>
    </source>
</evidence>
<dbReference type="SUPFAM" id="SSF52172">
    <property type="entry name" value="CheY-like"/>
    <property type="match status" value="1"/>
</dbReference>
<dbReference type="SUPFAM" id="SSF46689">
    <property type="entry name" value="Homeodomain-like"/>
    <property type="match status" value="1"/>
</dbReference>
<reference evidence="9 10" key="1">
    <citation type="submission" date="2017-10" db="EMBL/GenBank/DDBJ databases">
        <title>Novel microbial diversity and functional potential in the marine mammal oral microbiome.</title>
        <authorList>
            <person name="Dudek N.K."/>
            <person name="Sun C.L."/>
            <person name="Burstein D."/>
            <person name="Kantor R.S."/>
            <person name="Aliaga Goltsman D.S."/>
            <person name="Bik E.M."/>
            <person name="Thomas B.C."/>
            <person name="Banfield J.F."/>
            <person name="Relman D.A."/>
        </authorList>
    </citation>
    <scope>NUCLEOTIDE SEQUENCE [LARGE SCALE GENOMIC DNA]</scope>
    <source>
        <strain evidence="9">DOLZORAL124_49_17</strain>
    </source>
</reference>
<dbReference type="Pfam" id="PF00158">
    <property type="entry name" value="Sigma54_activat"/>
    <property type="match status" value="1"/>
</dbReference>
<evidence type="ECO:0000256" key="3">
    <source>
        <dbReference type="ARBA" id="ARBA00023015"/>
    </source>
</evidence>
<dbReference type="InterPro" id="IPR058031">
    <property type="entry name" value="AAA_lid_NorR"/>
</dbReference>
<keyword evidence="3" id="KW-0805">Transcription regulation</keyword>
<feature type="domain" description="Response regulatory" evidence="7">
    <location>
        <begin position="17"/>
        <end position="133"/>
    </location>
</feature>
<dbReference type="InterPro" id="IPR002078">
    <property type="entry name" value="Sigma_54_int"/>
</dbReference>
<evidence type="ECO:0000256" key="4">
    <source>
        <dbReference type="ARBA" id="ARBA00023163"/>
    </source>
</evidence>
<dbReference type="Proteomes" id="UP000229740">
    <property type="component" value="Unassembled WGS sequence"/>
</dbReference>
<comment type="caution">
    <text evidence="9">The sequence shown here is derived from an EMBL/GenBank/DDBJ whole genome shotgun (WGS) entry which is preliminary data.</text>
</comment>
<dbReference type="InterPro" id="IPR011006">
    <property type="entry name" value="CheY-like_superfamily"/>
</dbReference>
<feature type="modified residue" description="4-aspartylphosphate" evidence="5">
    <location>
        <position position="66"/>
    </location>
</feature>
<feature type="domain" description="Sigma-54 factor interaction" evidence="6">
    <location>
        <begin position="291"/>
        <end position="518"/>
    </location>
</feature>
<dbReference type="InterPro" id="IPR000014">
    <property type="entry name" value="PAS"/>
</dbReference>
<protein>
    <recommendedName>
        <fullName evidence="11">Sigma-54-dependent Fis family transcriptional regulator</fullName>
    </recommendedName>
</protein>
<dbReference type="PROSITE" id="PS50112">
    <property type="entry name" value="PAS"/>
    <property type="match status" value="1"/>
</dbReference>
<dbReference type="GO" id="GO:0006355">
    <property type="term" value="P:regulation of DNA-templated transcription"/>
    <property type="evidence" value="ECO:0007669"/>
    <property type="project" value="InterPro"/>
</dbReference>
<dbReference type="CDD" id="cd00130">
    <property type="entry name" value="PAS"/>
    <property type="match status" value="1"/>
</dbReference>
<dbReference type="SUPFAM" id="SSF52540">
    <property type="entry name" value="P-loop containing nucleoside triphosphate hydrolases"/>
    <property type="match status" value="1"/>
</dbReference>
<dbReference type="InterPro" id="IPR027417">
    <property type="entry name" value="P-loop_NTPase"/>
</dbReference>
<accession>A0A2G6EAE1</accession>
<dbReference type="FunFam" id="3.40.50.300:FF:000006">
    <property type="entry name" value="DNA-binding transcriptional regulator NtrC"/>
    <property type="match status" value="1"/>
</dbReference>
<dbReference type="InterPro" id="IPR009057">
    <property type="entry name" value="Homeodomain-like_sf"/>
</dbReference>
<keyword evidence="2" id="KW-0067">ATP-binding</keyword>
<dbReference type="Gene3D" id="3.40.50.300">
    <property type="entry name" value="P-loop containing nucleotide triphosphate hydrolases"/>
    <property type="match status" value="1"/>
</dbReference>
<dbReference type="GO" id="GO:0005737">
    <property type="term" value="C:cytoplasm"/>
    <property type="evidence" value="ECO:0007669"/>
    <property type="project" value="UniProtKB-SubCell"/>
</dbReference>
<sequence>MWRGRIVQNRGQDERGRVLVIDDDPRILRLLTAYLAGVGFKVFPVKYGQHVFGMLEWQKPDVILLDILMPGMDGFELCRRLKENHLTRDIPVIFMSALNETFDKVKGFQLGAVDYIIKPLQLEEVRARIHAHLTIRQLQRQLQEQNELLAKQKIRFKRLADATFEGIVILDGGSILEANGALLNLYGYQQKDIVGKPFLYLIKPTEHERVAQYILVESQTPYESCGVKRDGSLFSFEMQSKLMPFLDQHLQVVAIRDLTLQREMERKTAQLERENIQLRANIRERYRLGEIIGKSAPMQELYERILNAAESNAHVAVYGESGTGKELIARTIHKNSARHSKEFVVVNCGAIPDSLFESEFFGYRKGAFTGADRDKPGFFDLAHQGTLFLDEVGELSPLEQVKLLRAIESGEYTPLGSNKSKSVDVRIIAATHQDISSLRRKGRLRDDFFYRIHIITLTVPPLRERRSDISLLAEHFLEQQRFGRKRWKLSGKLADALYAHHWPGNVRELRNVISRYLAGQPLELDRSKNSEFSENFNGHTGPEFEGAVQALRPAVEQFERQCILQALHQNQWHREHTAQALKLPIRTLHRKMKALSISRKNKA</sequence>
<dbReference type="Pfam" id="PF25601">
    <property type="entry name" value="AAA_lid_14"/>
    <property type="match status" value="1"/>
</dbReference>
<dbReference type="Pfam" id="PF13426">
    <property type="entry name" value="PAS_9"/>
    <property type="match status" value="1"/>
</dbReference>
<name>A0A2G6EAE1_9BACT</name>
<keyword evidence="5" id="KW-0597">Phosphoprotein</keyword>
<dbReference type="NCBIfam" id="TIGR00229">
    <property type="entry name" value="sensory_box"/>
    <property type="match status" value="1"/>
</dbReference>
<evidence type="ECO:0000256" key="2">
    <source>
        <dbReference type="ARBA" id="ARBA00022840"/>
    </source>
</evidence>
<dbReference type="InterPro" id="IPR035965">
    <property type="entry name" value="PAS-like_dom_sf"/>
</dbReference>
<dbReference type="Gene3D" id="3.40.50.2300">
    <property type="match status" value="1"/>
</dbReference>